<reference evidence="2 3" key="1">
    <citation type="journal article" date="2009" name="Nature">
        <title>Evolution of pathogenicity and sexual reproduction in eight Candida genomes.</title>
        <authorList>
            <person name="Butler G."/>
            <person name="Rasmussen M.D."/>
            <person name="Lin M.F."/>
            <person name="Santos M.A."/>
            <person name="Sakthikumar S."/>
            <person name="Munro C.A."/>
            <person name="Rheinbay E."/>
            <person name="Grabherr M."/>
            <person name="Forche A."/>
            <person name="Reedy J.L."/>
            <person name="Agrafioti I."/>
            <person name="Arnaud M.B."/>
            <person name="Bates S."/>
            <person name="Brown A.J."/>
            <person name="Brunke S."/>
            <person name="Costanzo M.C."/>
            <person name="Fitzpatrick D.A."/>
            <person name="de Groot P.W."/>
            <person name="Harris D."/>
            <person name="Hoyer L.L."/>
            <person name="Hube B."/>
            <person name="Klis F.M."/>
            <person name="Kodira C."/>
            <person name="Lennard N."/>
            <person name="Logue M.E."/>
            <person name="Martin R."/>
            <person name="Neiman A.M."/>
            <person name="Nikolaou E."/>
            <person name="Quail M.A."/>
            <person name="Quinn J."/>
            <person name="Santos M.C."/>
            <person name="Schmitzberger F.F."/>
            <person name="Sherlock G."/>
            <person name="Shah P."/>
            <person name="Silverstein K.A."/>
            <person name="Skrzypek M.S."/>
            <person name="Soll D."/>
            <person name="Staggs R."/>
            <person name="Stansfield I."/>
            <person name="Stumpf M.P."/>
            <person name="Sudbery P.E."/>
            <person name="Srikantha T."/>
            <person name="Zeng Q."/>
            <person name="Berman J."/>
            <person name="Berriman M."/>
            <person name="Heitman J."/>
            <person name="Gow N.A."/>
            <person name="Lorenz M.C."/>
            <person name="Birren B.W."/>
            <person name="Kellis M."/>
            <person name="Cuomo C.A."/>
        </authorList>
    </citation>
    <scope>NUCLEOTIDE SEQUENCE [LARGE SCALE GENOMIC DNA]</scope>
    <source>
        <strain evidence="3">ATCC 11503 / BCRC 21390 / CBS 2605 / JCM 1781 / NBRC 1676 / NRRL YB-4239</strain>
    </source>
</reference>
<protein>
    <recommendedName>
        <fullName evidence="4">Type 2A phosphatase-associated protein 42</fullName>
    </recommendedName>
</protein>
<dbReference type="VEuPathDB" id="FungiDB:LELG_04334"/>
<dbReference type="Gene3D" id="1.25.40.540">
    <property type="entry name" value="TAP42-like family"/>
    <property type="match status" value="1"/>
</dbReference>
<dbReference type="OMA" id="EYELCEA"/>
<dbReference type="InterPro" id="IPR038511">
    <property type="entry name" value="TAP42/TAP46-like_sf"/>
</dbReference>
<dbReference type="GO" id="GO:0009966">
    <property type="term" value="P:regulation of signal transduction"/>
    <property type="evidence" value="ECO:0007669"/>
    <property type="project" value="InterPro"/>
</dbReference>
<feature type="compositionally biased region" description="Acidic residues" evidence="1">
    <location>
        <begin position="333"/>
        <end position="347"/>
    </location>
</feature>
<feature type="compositionally biased region" description="Basic and acidic residues" evidence="1">
    <location>
        <begin position="348"/>
        <end position="362"/>
    </location>
</feature>
<dbReference type="PANTHER" id="PTHR10933">
    <property type="entry name" value="IMMUNOGLOBULIN-BINDING PROTEIN 1"/>
    <property type="match status" value="1"/>
</dbReference>
<dbReference type="STRING" id="379508.A5E3Z5"/>
<dbReference type="FunCoup" id="A5E3Z5">
    <property type="interactions" value="636"/>
</dbReference>
<dbReference type="GO" id="GO:0051721">
    <property type="term" value="F:protein phosphatase 2A binding"/>
    <property type="evidence" value="ECO:0007669"/>
    <property type="project" value="TreeGrafter"/>
</dbReference>
<dbReference type="InParanoid" id="A5E3Z5"/>
<dbReference type="Proteomes" id="UP000001996">
    <property type="component" value="Unassembled WGS sequence"/>
</dbReference>
<feature type="compositionally biased region" description="Polar residues" evidence="1">
    <location>
        <begin position="364"/>
        <end position="373"/>
    </location>
</feature>
<dbReference type="eggNOG" id="KOG2830">
    <property type="taxonomic scope" value="Eukaryota"/>
</dbReference>
<evidence type="ECO:0000256" key="1">
    <source>
        <dbReference type="SAM" id="MobiDB-lite"/>
    </source>
</evidence>
<dbReference type="OrthoDB" id="10261753at2759"/>
<dbReference type="GO" id="GO:0035303">
    <property type="term" value="P:regulation of dephosphorylation"/>
    <property type="evidence" value="ECO:0007669"/>
    <property type="project" value="TreeGrafter"/>
</dbReference>
<dbReference type="AlphaFoldDB" id="A5E3Z5"/>
<dbReference type="PANTHER" id="PTHR10933:SF9">
    <property type="entry name" value="IMMUNOGLOBULIN-BINDING PROTEIN 1"/>
    <property type="match status" value="1"/>
</dbReference>
<sequence length="373" mass="43337">MMENLTVSERFSYALEEYENLSQRQDRHDSITFQTHLSKLIGEFQIILRLIDSLSLFSENEPISELTTSYIPYLNTWYYLANLYTRLLLKEGVGIAIDNKVGYLEQAKLFLIEFLTNVGNYEQLNKDQREKLGMLKRGEEIVQSPQLKRQEKIENFRKEKDLKKKLETFKQLKSTGKSREADVDEEVIRKMYLDQVQLHILNSFNLADLIAMELAVLSNRPKILEITQGANFEMARLQGIDDDRVRQQTDPTGFTTRVEQVPKSKAQISDLISKQGKILQPFTITSNRREEMKQRVFGTGQVLPSMTVEEYLDYELANGKMMKEEPKKSALSDDNDDDYDDDEDDEAQLEKRRWDDWKDDNPKGSGNTMGNIG</sequence>
<organism evidence="2 3">
    <name type="scientific">Lodderomyces elongisporus (strain ATCC 11503 / CBS 2605 / JCM 1781 / NBRC 1676 / NRRL YB-4239)</name>
    <name type="common">Yeast</name>
    <name type="synonym">Saccharomyces elongisporus</name>
    <dbReference type="NCBI Taxonomy" id="379508"/>
    <lineage>
        <taxon>Eukaryota</taxon>
        <taxon>Fungi</taxon>
        <taxon>Dikarya</taxon>
        <taxon>Ascomycota</taxon>
        <taxon>Saccharomycotina</taxon>
        <taxon>Pichiomycetes</taxon>
        <taxon>Debaryomycetaceae</taxon>
        <taxon>Candida/Lodderomyces clade</taxon>
        <taxon>Lodderomyces</taxon>
    </lineage>
</organism>
<dbReference type="KEGG" id="lel:PVL30_004056"/>
<name>A5E3Z5_LODEL</name>
<dbReference type="HOGENOM" id="CLU_041824_2_0_1"/>
<keyword evidence="3" id="KW-1185">Reference proteome</keyword>
<feature type="compositionally biased region" description="Basic and acidic residues" evidence="1">
    <location>
        <begin position="322"/>
        <end position="331"/>
    </location>
</feature>
<dbReference type="GeneID" id="5231644"/>
<dbReference type="EMBL" id="CH981529">
    <property type="protein sequence ID" value="EDK46153.1"/>
    <property type="molecule type" value="Genomic_DNA"/>
</dbReference>
<evidence type="ECO:0008006" key="4">
    <source>
        <dbReference type="Google" id="ProtNLM"/>
    </source>
</evidence>
<gene>
    <name evidence="2" type="ORF">LELG_04334</name>
</gene>
<dbReference type="InterPro" id="IPR007304">
    <property type="entry name" value="TAP46-like"/>
</dbReference>
<accession>A5E3Z5</accession>
<dbReference type="Pfam" id="PF04177">
    <property type="entry name" value="TAP42"/>
    <property type="match status" value="1"/>
</dbReference>
<evidence type="ECO:0000313" key="3">
    <source>
        <dbReference type="Proteomes" id="UP000001996"/>
    </source>
</evidence>
<evidence type="ECO:0000313" key="2">
    <source>
        <dbReference type="EMBL" id="EDK46153.1"/>
    </source>
</evidence>
<proteinExistence type="predicted"/>
<feature type="region of interest" description="Disordered" evidence="1">
    <location>
        <begin position="322"/>
        <end position="373"/>
    </location>
</feature>
<dbReference type="GO" id="GO:0005829">
    <property type="term" value="C:cytosol"/>
    <property type="evidence" value="ECO:0007669"/>
    <property type="project" value="TreeGrafter"/>
</dbReference>